<dbReference type="EMBL" id="KN882065">
    <property type="protein sequence ID" value="KIY44765.1"/>
    <property type="molecule type" value="Genomic_DNA"/>
</dbReference>
<comment type="similarity">
    <text evidence="1">Belongs to the short-chain dehydrogenases/reductases (SDR) family.</text>
</comment>
<dbReference type="PRINTS" id="PR00081">
    <property type="entry name" value="GDHRDH"/>
</dbReference>
<evidence type="ECO:0000313" key="4">
    <source>
        <dbReference type="EMBL" id="KIY44765.1"/>
    </source>
</evidence>
<keyword evidence="2" id="KW-0521">NADP</keyword>
<reference evidence="4 5" key="1">
    <citation type="journal article" date="2015" name="Fungal Genet. Biol.">
        <title>Evolution of novel wood decay mechanisms in Agaricales revealed by the genome sequences of Fistulina hepatica and Cylindrobasidium torrendii.</title>
        <authorList>
            <person name="Floudas D."/>
            <person name="Held B.W."/>
            <person name="Riley R."/>
            <person name="Nagy L.G."/>
            <person name="Koehler G."/>
            <person name="Ransdell A.S."/>
            <person name="Younus H."/>
            <person name="Chow J."/>
            <person name="Chiniquy J."/>
            <person name="Lipzen A."/>
            <person name="Tritt A."/>
            <person name="Sun H."/>
            <person name="Haridas S."/>
            <person name="LaButti K."/>
            <person name="Ohm R.A."/>
            <person name="Kues U."/>
            <person name="Blanchette R.A."/>
            <person name="Grigoriev I.V."/>
            <person name="Minto R.E."/>
            <person name="Hibbett D.S."/>
        </authorList>
    </citation>
    <scope>NUCLEOTIDE SEQUENCE [LARGE SCALE GENOMIC DNA]</scope>
    <source>
        <strain evidence="4 5">ATCC 64428</strain>
    </source>
</reference>
<dbReference type="Proteomes" id="UP000054144">
    <property type="component" value="Unassembled WGS sequence"/>
</dbReference>
<accession>A0A0D7A1Y7</accession>
<dbReference type="InterPro" id="IPR052178">
    <property type="entry name" value="Sec_Metab_Biosynth_SDR"/>
</dbReference>
<dbReference type="AlphaFoldDB" id="A0A0D7A1Y7"/>
<dbReference type="Pfam" id="PF13561">
    <property type="entry name" value="adh_short_C2"/>
    <property type="match status" value="1"/>
</dbReference>
<protein>
    <submittedName>
        <fullName evidence="4">Short-chain dehydrogenase</fullName>
    </submittedName>
</protein>
<dbReference type="SUPFAM" id="SSF51735">
    <property type="entry name" value="NAD(P)-binding Rossmann-fold domains"/>
    <property type="match status" value="1"/>
</dbReference>
<dbReference type="InterPro" id="IPR036291">
    <property type="entry name" value="NAD(P)-bd_dom_sf"/>
</dbReference>
<dbReference type="Gene3D" id="3.40.50.720">
    <property type="entry name" value="NAD(P)-binding Rossmann-like Domain"/>
    <property type="match status" value="1"/>
</dbReference>
<dbReference type="InterPro" id="IPR020904">
    <property type="entry name" value="Sc_DH/Rdtase_CS"/>
</dbReference>
<evidence type="ECO:0000256" key="1">
    <source>
        <dbReference type="ARBA" id="ARBA00006484"/>
    </source>
</evidence>
<sequence>MAQATLRSLYDLTGRIAVVTGGGTGIGLSIAHGLAASGARVYITGRRVEVLQKAAREWKPVEGKGCLIPLPMDATKKDSILEAKKSINEQEGKLHILVNNAGQTGPTSPWMDDPKAPENQSAEAFGQALFNEPLNGWSDIYAINTFSTYFVTTAFLGLLDKVNVESGPYTASVINVTSISALWKLAQCHFAYNSSKAAASHLSKMMATEFSLKGFKVRVNAIAPGPWASEMTSYEDTPEMTNKIAKGLFPVPAARLGKPEEMAATAIYLASSAAGYMNGQEVVIDGGSLMVNPSTV</sequence>
<evidence type="ECO:0000256" key="3">
    <source>
        <dbReference type="ARBA" id="ARBA00023002"/>
    </source>
</evidence>
<dbReference type="PANTHER" id="PTHR43618">
    <property type="entry name" value="7-ALPHA-HYDROXYSTEROID DEHYDROGENASE"/>
    <property type="match status" value="1"/>
</dbReference>
<name>A0A0D7A1Y7_9AGAR</name>
<dbReference type="GO" id="GO:0016491">
    <property type="term" value="F:oxidoreductase activity"/>
    <property type="evidence" value="ECO:0007669"/>
    <property type="project" value="UniProtKB-KW"/>
</dbReference>
<dbReference type="OrthoDB" id="3819888at2759"/>
<dbReference type="PRINTS" id="PR00080">
    <property type="entry name" value="SDRFAMILY"/>
</dbReference>
<organism evidence="4 5">
    <name type="scientific">Fistulina hepatica ATCC 64428</name>
    <dbReference type="NCBI Taxonomy" id="1128425"/>
    <lineage>
        <taxon>Eukaryota</taxon>
        <taxon>Fungi</taxon>
        <taxon>Dikarya</taxon>
        <taxon>Basidiomycota</taxon>
        <taxon>Agaricomycotina</taxon>
        <taxon>Agaricomycetes</taxon>
        <taxon>Agaricomycetidae</taxon>
        <taxon>Agaricales</taxon>
        <taxon>Fistulinaceae</taxon>
        <taxon>Fistulina</taxon>
    </lineage>
</organism>
<evidence type="ECO:0000256" key="2">
    <source>
        <dbReference type="ARBA" id="ARBA00022857"/>
    </source>
</evidence>
<keyword evidence="5" id="KW-1185">Reference proteome</keyword>
<keyword evidence="3" id="KW-0560">Oxidoreductase</keyword>
<dbReference type="PANTHER" id="PTHR43618:SF4">
    <property type="entry name" value="SHORT CHAIN DEHYDROGENASE_REDUCTASE FAMILY (AFU_ORTHOLOGUE AFUA_7G04540)"/>
    <property type="match status" value="1"/>
</dbReference>
<dbReference type="PROSITE" id="PS00061">
    <property type="entry name" value="ADH_SHORT"/>
    <property type="match status" value="1"/>
</dbReference>
<dbReference type="InterPro" id="IPR002347">
    <property type="entry name" value="SDR_fam"/>
</dbReference>
<proteinExistence type="inferred from homology"/>
<gene>
    <name evidence="4" type="ORF">FISHEDRAFT_50668</name>
</gene>
<evidence type="ECO:0000313" key="5">
    <source>
        <dbReference type="Proteomes" id="UP000054144"/>
    </source>
</evidence>